<evidence type="ECO:0000313" key="1">
    <source>
        <dbReference type="EMBL" id="MBW84890.1"/>
    </source>
</evidence>
<name>A0A2P2IUJ8_RHIMU</name>
<organism evidence="1">
    <name type="scientific">Rhizophora mucronata</name>
    <name type="common">Asiatic mangrove</name>
    <dbReference type="NCBI Taxonomy" id="61149"/>
    <lineage>
        <taxon>Eukaryota</taxon>
        <taxon>Viridiplantae</taxon>
        <taxon>Streptophyta</taxon>
        <taxon>Embryophyta</taxon>
        <taxon>Tracheophyta</taxon>
        <taxon>Spermatophyta</taxon>
        <taxon>Magnoliopsida</taxon>
        <taxon>eudicotyledons</taxon>
        <taxon>Gunneridae</taxon>
        <taxon>Pentapetalae</taxon>
        <taxon>rosids</taxon>
        <taxon>fabids</taxon>
        <taxon>Malpighiales</taxon>
        <taxon>Rhizophoraceae</taxon>
        <taxon>Rhizophora</taxon>
    </lineage>
</organism>
<reference evidence="1" key="1">
    <citation type="submission" date="2018-02" db="EMBL/GenBank/DDBJ databases">
        <title>Rhizophora mucronata_Transcriptome.</title>
        <authorList>
            <person name="Meera S.P."/>
            <person name="Sreeshan A."/>
            <person name="Augustine A."/>
        </authorList>
    </citation>
    <scope>NUCLEOTIDE SEQUENCE</scope>
    <source>
        <tissue evidence="1">Leaf</tissue>
    </source>
</reference>
<sequence>MIICMTTSDLMLGHSGSLKDCELSKQKASVNCLGYYTNLDNVSHFDEL</sequence>
<proteinExistence type="predicted"/>
<accession>A0A2P2IUJ8</accession>
<dbReference type="EMBL" id="GGEC01004407">
    <property type="protein sequence ID" value="MBW84890.1"/>
    <property type="molecule type" value="Transcribed_RNA"/>
</dbReference>
<protein>
    <submittedName>
        <fullName evidence="1">Uncharacterized protein</fullName>
    </submittedName>
</protein>
<dbReference type="AlphaFoldDB" id="A0A2P2IUJ8"/>